<evidence type="ECO:0000313" key="6">
    <source>
        <dbReference type="Proteomes" id="UP000309819"/>
    </source>
</evidence>
<dbReference type="GO" id="GO:0016020">
    <property type="term" value="C:membrane"/>
    <property type="evidence" value="ECO:0007669"/>
    <property type="project" value="InterPro"/>
</dbReference>
<dbReference type="Proteomes" id="UP000309819">
    <property type="component" value="Unassembled WGS sequence"/>
</dbReference>
<feature type="chain" id="PRO_5024349065" evidence="4">
    <location>
        <begin position="22"/>
        <end position="434"/>
    </location>
</feature>
<evidence type="ECO:0000256" key="1">
    <source>
        <dbReference type="ARBA" id="ARBA00009075"/>
    </source>
</evidence>
<protein>
    <submittedName>
        <fullName evidence="5">OprD family porin</fullName>
    </submittedName>
</protein>
<name>A0A5R8YZD0_9PSED</name>
<dbReference type="AlphaFoldDB" id="A0A5R8YZD0"/>
<dbReference type="InterPro" id="IPR005318">
    <property type="entry name" value="OM_porin_bac"/>
</dbReference>
<comment type="similarity">
    <text evidence="1">Belongs to the outer membrane porin (Opr) (TC 1.B.25) family.</text>
</comment>
<dbReference type="EMBL" id="VAUO01000007">
    <property type="protein sequence ID" value="TLP58217.1"/>
    <property type="molecule type" value="Genomic_DNA"/>
</dbReference>
<evidence type="ECO:0000256" key="4">
    <source>
        <dbReference type="SAM" id="SignalP"/>
    </source>
</evidence>
<dbReference type="PANTHER" id="PTHR34596:SF2">
    <property type="entry name" value="CHITOPORIN"/>
    <property type="match status" value="1"/>
</dbReference>
<evidence type="ECO:0000256" key="3">
    <source>
        <dbReference type="ARBA" id="ARBA00022729"/>
    </source>
</evidence>
<dbReference type="GO" id="GO:0015288">
    <property type="term" value="F:porin activity"/>
    <property type="evidence" value="ECO:0007669"/>
    <property type="project" value="TreeGrafter"/>
</dbReference>
<evidence type="ECO:0000256" key="2">
    <source>
        <dbReference type="ARBA" id="ARBA00022448"/>
    </source>
</evidence>
<reference evidence="5 6" key="1">
    <citation type="submission" date="2019-05" db="EMBL/GenBank/DDBJ databases">
        <title>Pseudomonas sp. SC006 isolated from lettuce that can produce HBGAs.</title>
        <authorList>
            <person name="Wang D."/>
            <person name="Liao N."/>
            <person name="Liu D."/>
            <person name="Zhang Z."/>
            <person name="Zou S."/>
        </authorList>
    </citation>
    <scope>NUCLEOTIDE SEQUENCE [LARGE SCALE GENOMIC DNA]</scope>
    <source>
        <strain evidence="5 6">SC006</strain>
    </source>
</reference>
<dbReference type="InterPro" id="IPR023614">
    <property type="entry name" value="Porin_dom_sf"/>
</dbReference>
<gene>
    <name evidence="5" type="ORF">FEM01_16170</name>
</gene>
<accession>A0A5R8YZD0</accession>
<dbReference type="Gene3D" id="2.40.160.10">
    <property type="entry name" value="Porin"/>
    <property type="match status" value="1"/>
</dbReference>
<dbReference type="OrthoDB" id="6759120at2"/>
<dbReference type="RefSeq" id="WP_138220496.1">
    <property type="nucleotide sequence ID" value="NZ_VAUO01000007.1"/>
</dbReference>
<proteinExistence type="inferred from homology"/>
<sequence>MLKTRISLVALAMIAATQAQANEQAQSNGFVEDSHASVLLRNAYINRDKKHRTDDQIEWGQGFIGTFSSGFTQGTVGVGVDAFGLYAVRLDGGKGHNGGAGVDFFKPYNTTNADSNASSPHDLARAGAAVKFRISNTVLKYGDQMPALPVLNYDDGRLLPESFTGTLITSKEIKGLELNAGRFTQEARKSAEGRDSGHLKAISVFGGSYKVTDNFTASLYTANNEDVMKKHYLGLNYVFPIASDQSLTLDFNGYKTDINKKFVEKASLTGDHNTIWSLAATYAFGPHSLTLAHQRSTGSTGYNYGGYQNQPWGTSDGGSTIYLANSYWSDFNAEDERSWQLGYGLDFGAFGLPGLTYKVAYVVGDNINTHGFGEGKEREIFNQLRYVVQEGPAKDLSVKLRSSFVRTNNAVQQNGYFDDGNEVRVFVEYPISIF</sequence>
<keyword evidence="3 4" id="KW-0732">Signal</keyword>
<evidence type="ECO:0000313" key="5">
    <source>
        <dbReference type="EMBL" id="TLP58217.1"/>
    </source>
</evidence>
<dbReference type="Pfam" id="PF03573">
    <property type="entry name" value="OprD"/>
    <property type="match status" value="1"/>
</dbReference>
<keyword evidence="2" id="KW-0813">Transport</keyword>
<feature type="signal peptide" evidence="4">
    <location>
        <begin position="1"/>
        <end position="21"/>
    </location>
</feature>
<dbReference type="PANTHER" id="PTHR34596">
    <property type="entry name" value="CHITOPORIN"/>
    <property type="match status" value="1"/>
</dbReference>
<organism evidence="5 6">
    <name type="scientific">Pseudomonas mosselii</name>
    <dbReference type="NCBI Taxonomy" id="78327"/>
    <lineage>
        <taxon>Bacteria</taxon>
        <taxon>Pseudomonadati</taxon>
        <taxon>Pseudomonadota</taxon>
        <taxon>Gammaproteobacteria</taxon>
        <taxon>Pseudomonadales</taxon>
        <taxon>Pseudomonadaceae</taxon>
        <taxon>Pseudomonas</taxon>
    </lineage>
</organism>
<keyword evidence="6" id="KW-1185">Reference proteome</keyword>
<comment type="caution">
    <text evidence="5">The sequence shown here is derived from an EMBL/GenBank/DDBJ whole genome shotgun (WGS) entry which is preliminary data.</text>
</comment>